<keyword evidence="3" id="KW-1185">Reference proteome</keyword>
<feature type="transmembrane region" description="Helical" evidence="1">
    <location>
        <begin position="12"/>
        <end position="29"/>
    </location>
</feature>
<keyword evidence="1" id="KW-0472">Membrane</keyword>
<dbReference type="EMBL" id="JAOCZP010000003">
    <property type="protein sequence ID" value="MCT7375803.1"/>
    <property type="molecule type" value="Genomic_DNA"/>
</dbReference>
<keyword evidence="1" id="KW-0812">Transmembrane</keyword>
<keyword evidence="1" id="KW-1133">Transmembrane helix</keyword>
<comment type="caution">
    <text evidence="2">The sequence shown here is derived from an EMBL/GenBank/DDBJ whole genome shotgun (WGS) entry which is preliminary data.</text>
</comment>
<dbReference type="Proteomes" id="UP001320831">
    <property type="component" value="Unassembled WGS sequence"/>
</dbReference>
<dbReference type="RefSeq" id="WP_260903033.1">
    <property type="nucleotide sequence ID" value="NZ_JAOCZP010000003.1"/>
</dbReference>
<organism evidence="2 3">
    <name type="scientific">Chelativorans salis</name>
    <dbReference type="NCBI Taxonomy" id="2978478"/>
    <lineage>
        <taxon>Bacteria</taxon>
        <taxon>Pseudomonadati</taxon>
        <taxon>Pseudomonadota</taxon>
        <taxon>Alphaproteobacteria</taxon>
        <taxon>Hyphomicrobiales</taxon>
        <taxon>Phyllobacteriaceae</taxon>
        <taxon>Chelativorans</taxon>
    </lineage>
</organism>
<evidence type="ECO:0000313" key="3">
    <source>
        <dbReference type="Proteomes" id="UP001320831"/>
    </source>
</evidence>
<evidence type="ECO:0000256" key="1">
    <source>
        <dbReference type="SAM" id="Phobius"/>
    </source>
</evidence>
<evidence type="ECO:0000313" key="2">
    <source>
        <dbReference type="EMBL" id="MCT7375803.1"/>
    </source>
</evidence>
<proteinExistence type="predicted"/>
<gene>
    <name evidence="2" type="ORF">N5A92_12240</name>
</gene>
<sequence>MMMDGFSSWHWLGFLVYAAIIIVPFWQIFPRAGWHPAVSLLMVVPLLNILILWALAFKRWPGDA</sequence>
<feature type="transmembrane region" description="Helical" evidence="1">
    <location>
        <begin position="35"/>
        <end position="57"/>
    </location>
</feature>
<accession>A0ABT2LMR5</accession>
<reference evidence="2 3" key="1">
    <citation type="submission" date="2022-09" db="EMBL/GenBank/DDBJ databases">
        <title>Chelativorans salina sp. nov., a novel slightly halophilic bacterium isolated from a saline lake sediment enrichment.</title>
        <authorList>
            <person name="Gao L."/>
            <person name="Fang B.-Z."/>
            <person name="Li W.-J."/>
        </authorList>
    </citation>
    <scope>NUCLEOTIDE SEQUENCE [LARGE SCALE GENOMIC DNA]</scope>
    <source>
        <strain evidence="2 3">EGI FJ00035</strain>
    </source>
</reference>
<name>A0ABT2LMR5_9HYPH</name>
<protein>
    <submittedName>
        <fullName evidence="2">Uncharacterized protein</fullName>
    </submittedName>
</protein>